<evidence type="ECO:0000256" key="13">
    <source>
        <dbReference type="RuleBase" id="RU361169"/>
    </source>
</evidence>
<evidence type="ECO:0000256" key="12">
    <source>
        <dbReference type="ARBA" id="ARBA00034074"/>
    </source>
</evidence>
<keyword evidence="8" id="KW-1015">Disulfide bond</keyword>
<dbReference type="GO" id="GO:0045490">
    <property type="term" value="P:pectin catabolic process"/>
    <property type="evidence" value="ECO:0007669"/>
    <property type="project" value="TreeGrafter"/>
</dbReference>
<keyword evidence="4" id="KW-0964">Secreted</keyword>
<dbReference type="GO" id="GO:0071555">
    <property type="term" value="P:cell wall organization"/>
    <property type="evidence" value="ECO:0007669"/>
    <property type="project" value="UniProtKB-KW"/>
</dbReference>
<evidence type="ECO:0000256" key="3">
    <source>
        <dbReference type="ARBA" id="ARBA00012736"/>
    </source>
</evidence>
<proteinExistence type="evidence at transcript level"/>
<accession>E7CIP4</accession>
<dbReference type="SMART" id="SM00710">
    <property type="entry name" value="PbH1"/>
    <property type="match status" value="4"/>
</dbReference>
<evidence type="ECO:0000256" key="1">
    <source>
        <dbReference type="ARBA" id="ARBA00004613"/>
    </source>
</evidence>
<dbReference type="GO" id="GO:0005576">
    <property type="term" value="C:extracellular region"/>
    <property type="evidence" value="ECO:0007669"/>
    <property type="project" value="UniProtKB-SubCell"/>
</dbReference>
<dbReference type="AlphaFoldDB" id="E7CIP4"/>
<dbReference type="InterPro" id="IPR050434">
    <property type="entry name" value="Glycosyl_hydrlase_28"/>
</dbReference>
<evidence type="ECO:0000256" key="8">
    <source>
        <dbReference type="ARBA" id="ARBA00023157"/>
    </source>
</evidence>
<dbReference type="InterPro" id="IPR011050">
    <property type="entry name" value="Pectin_lyase_fold/virulence"/>
</dbReference>
<name>E7CIP4_SITOR</name>
<keyword evidence="6" id="KW-0677">Repeat</keyword>
<dbReference type="SUPFAM" id="SSF51126">
    <property type="entry name" value="Pectin lyase-like"/>
    <property type="match status" value="1"/>
</dbReference>
<evidence type="ECO:0000256" key="2">
    <source>
        <dbReference type="ARBA" id="ARBA00008834"/>
    </source>
</evidence>
<evidence type="ECO:0000256" key="5">
    <source>
        <dbReference type="ARBA" id="ARBA00022729"/>
    </source>
</evidence>
<dbReference type="Pfam" id="PF00295">
    <property type="entry name" value="Glyco_hydro_28"/>
    <property type="match status" value="1"/>
</dbReference>
<evidence type="ECO:0000256" key="14">
    <source>
        <dbReference type="SAM" id="SignalP"/>
    </source>
</evidence>
<evidence type="ECO:0000256" key="9">
    <source>
        <dbReference type="ARBA" id="ARBA00023180"/>
    </source>
</evidence>
<dbReference type="InterPro" id="IPR006626">
    <property type="entry name" value="PbH1"/>
</dbReference>
<evidence type="ECO:0000256" key="6">
    <source>
        <dbReference type="ARBA" id="ARBA00022737"/>
    </source>
</evidence>
<organism evidence="15">
    <name type="scientific">Sitophilus oryzae</name>
    <name type="common">Rice weevil</name>
    <name type="synonym">Curculio oryzae</name>
    <dbReference type="NCBI Taxonomy" id="7048"/>
    <lineage>
        <taxon>Eukaryota</taxon>
        <taxon>Metazoa</taxon>
        <taxon>Ecdysozoa</taxon>
        <taxon>Arthropoda</taxon>
        <taxon>Hexapoda</taxon>
        <taxon>Insecta</taxon>
        <taxon>Pterygota</taxon>
        <taxon>Neoptera</taxon>
        <taxon>Endopterygota</taxon>
        <taxon>Coleoptera</taxon>
        <taxon>Polyphaga</taxon>
        <taxon>Cucujiformia</taxon>
        <taxon>Curculionidae</taxon>
        <taxon>Dryophthorinae</taxon>
        <taxon>Sitophilus</taxon>
    </lineage>
</organism>
<evidence type="ECO:0000256" key="7">
    <source>
        <dbReference type="ARBA" id="ARBA00022801"/>
    </source>
</evidence>
<evidence type="ECO:0000256" key="11">
    <source>
        <dbReference type="ARBA" id="ARBA00023316"/>
    </source>
</evidence>
<dbReference type="OrthoDB" id="6709892at2759"/>
<evidence type="ECO:0000256" key="4">
    <source>
        <dbReference type="ARBA" id="ARBA00022525"/>
    </source>
</evidence>
<evidence type="ECO:0000313" key="15">
    <source>
        <dbReference type="EMBL" id="ADU33256.1"/>
    </source>
</evidence>
<evidence type="ECO:0000256" key="10">
    <source>
        <dbReference type="ARBA" id="ARBA00023295"/>
    </source>
</evidence>
<keyword evidence="7 13" id="KW-0378">Hydrolase</keyword>
<gene>
    <name evidence="15" type="primary">GH28Pect-4</name>
</gene>
<sequence length="360" mass="39207">MNFRIVVIVFTLIGTNLPVKAEDICNVTAYEDIQNAVSNCSTIVLKDVEIPANTTLELHLNNNTELIFDGRLTHVPVDLVGYLVTIYGNGLTITGTKDHVLDGMGPQHWNGKNETIIMRPNLLMFKVTNTTIKNLNILNCANHCTHISDSSDVIVSNIFIDNREGYPGVAPVGKFAANTDGIGISGSTEIYISDVVVFNQDDCVAITEGQNIFVENLFCNGSHGLSLSVGGGDVSNVIFKDSILTQPRQAIHLKTHNDGTDGHIYNILYENILFLDAFKMGISIQQNYPSGELRGNVPITNLTLLNVHGTVLSDAIPVSILCAEGACSDWNWINVTVSGTQSNNECENIPENMRDKIVCS</sequence>
<keyword evidence="11" id="KW-0961">Cell wall biogenesis/degradation</keyword>
<dbReference type="EC" id="3.2.1.15" evidence="3"/>
<dbReference type="InterPro" id="IPR000743">
    <property type="entry name" value="Glyco_hydro_28"/>
</dbReference>
<comment type="similarity">
    <text evidence="2 13">Belongs to the glycosyl hydrolase 28 family.</text>
</comment>
<protein>
    <recommendedName>
        <fullName evidence="3">endo-polygalacturonase</fullName>
        <ecNumber evidence="3">3.2.1.15</ecNumber>
    </recommendedName>
</protein>
<dbReference type="InterPro" id="IPR012334">
    <property type="entry name" value="Pectin_lyas_fold"/>
</dbReference>
<reference evidence="15" key="1">
    <citation type="journal article" date="2010" name="PLoS ONE">
        <title>Diversity of beetle genes encoding novel plant cell wall degrading enzymes.</title>
        <authorList>
            <person name="Pauchet Y."/>
            <person name="Wilkinson P."/>
            <person name="Chauhan R."/>
            <person name="Ffrench-Constant R.H."/>
        </authorList>
    </citation>
    <scope>NUCLEOTIDE SEQUENCE</scope>
    <source>
        <tissue evidence="15">Midgut</tissue>
    </source>
</reference>
<keyword evidence="10 13" id="KW-0326">Glycosidase</keyword>
<keyword evidence="5 14" id="KW-0732">Signal</keyword>
<keyword evidence="9" id="KW-0325">Glycoprotein</keyword>
<comment type="catalytic activity">
    <reaction evidence="12">
        <text>(1,4-alpha-D-galacturonosyl)n+m + H2O = (1,4-alpha-D-galacturonosyl)n + (1,4-alpha-D-galacturonosyl)m.</text>
        <dbReference type="EC" id="3.2.1.15"/>
    </reaction>
</comment>
<dbReference type="EMBL" id="HM175751">
    <property type="protein sequence ID" value="ADU33256.1"/>
    <property type="molecule type" value="mRNA"/>
</dbReference>
<dbReference type="PANTHER" id="PTHR31884">
    <property type="entry name" value="POLYGALACTURONASE"/>
    <property type="match status" value="1"/>
</dbReference>
<dbReference type="PANTHER" id="PTHR31884:SF9">
    <property type="entry name" value="ENDOPOLYGALACTURONASE D-RELATED"/>
    <property type="match status" value="1"/>
</dbReference>
<dbReference type="Gene3D" id="2.160.20.10">
    <property type="entry name" value="Single-stranded right-handed beta-helix, Pectin lyase-like"/>
    <property type="match status" value="1"/>
</dbReference>
<feature type="signal peptide" evidence="14">
    <location>
        <begin position="1"/>
        <end position="21"/>
    </location>
</feature>
<dbReference type="GO" id="GO:0004650">
    <property type="term" value="F:polygalacturonase activity"/>
    <property type="evidence" value="ECO:0007669"/>
    <property type="project" value="UniProtKB-EC"/>
</dbReference>
<feature type="chain" id="PRO_5003216281" description="endo-polygalacturonase" evidence="14">
    <location>
        <begin position="22"/>
        <end position="360"/>
    </location>
</feature>
<comment type="subcellular location">
    <subcellularLocation>
        <location evidence="1">Secreted</location>
    </subcellularLocation>
</comment>